<name>A0A017SSA4_ASPRC</name>
<keyword evidence="2" id="KW-1185">Reference proteome</keyword>
<dbReference type="Proteomes" id="UP000019804">
    <property type="component" value="Unassembled WGS sequence"/>
</dbReference>
<organism evidence="1 2">
    <name type="scientific">Aspergillus ruber (strain CBS 135680)</name>
    <dbReference type="NCBI Taxonomy" id="1388766"/>
    <lineage>
        <taxon>Eukaryota</taxon>
        <taxon>Fungi</taxon>
        <taxon>Dikarya</taxon>
        <taxon>Ascomycota</taxon>
        <taxon>Pezizomycotina</taxon>
        <taxon>Eurotiomycetes</taxon>
        <taxon>Eurotiomycetidae</taxon>
        <taxon>Eurotiales</taxon>
        <taxon>Aspergillaceae</taxon>
        <taxon>Aspergillus</taxon>
        <taxon>Aspergillus subgen. Aspergillus</taxon>
    </lineage>
</organism>
<accession>A0A017SSA4</accession>
<dbReference type="OrthoDB" id="4232264at2759"/>
<reference evidence="2" key="1">
    <citation type="journal article" date="2014" name="Nat. Commun.">
        <title>Genomic adaptations of the halophilic Dead Sea filamentous fungus Eurotium rubrum.</title>
        <authorList>
            <person name="Kis-Papo T."/>
            <person name="Weig A.R."/>
            <person name="Riley R."/>
            <person name="Persoh D."/>
            <person name="Salamov A."/>
            <person name="Sun H."/>
            <person name="Lipzen A."/>
            <person name="Wasser S.P."/>
            <person name="Rambold G."/>
            <person name="Grigoriev I.V."/>
            <person name="Nevo E."/>
        </authorList>
    </citation>
    <scope>NUCLEOTIDE SEQUENCE [LARGE SCALE GENOMIC DNA]</scope>
    <source>
        <strain evidence="2">CBS 135680</strain>
    </source>
</reference>
<dbReference type="GeneID" id="63695671"/>
<dbReference type="InterPro" id="IPR046670">
    <property type="entry name" value="DUF6540"/>
</dbReference>
<dbReference type="EMBL" id="KK088411">
    <property type="protein sequence ID" value="EYE99464.1"/>
    <property type="molecule type" value="Genomic_DNA"/>
</dbReference>
<dbReference type="RefSeq" id="XP_040643152.1">
    <property type="nucleotide sequence ID" value="XM_040780547.1"/>
</dbReference>
<evidence type="ECO:0000313" key="2">
    <source>
        <dbReference type="Proteomes" id="UP000019804"/>
    </source>
</evidence>
<dbReference type="AlphaFoldDB" id="A0A017SSA4"/>
<dbReference type="HOGENOM" id="CLU_146194_0_0_1"/>
<sequence>MATMSAGTTTYNVYRVFFSQSSGTEYEAIALVPQENKDQGAGRFYHVIGTVGLGMDYESKPAHRFDKIPEYKGAAFLFRLPRAQLARFEEIARSCPPPHDPRALTKAKPDPPVRDCSSWIDEVLAAARDLV</sequence>
<evidence type="ECO:0000313" key="1">
    <source>
        <dbReference type="EMBL" id="EYE99464.1"/>
    </source>
</evidence>
<gene>
    <name evidence="1" type="ORF">EURHEDRAFT_407422</name>
</gene>
<dbReference type="Pfam" id="PF20174">
    <property type="entry name" value="DUF6540"/>
    <property type="match status" value="1"/>
</dbReference>
<proteinExistence type="predicted"/>
<dbReference type="STRING" id="1388766.A0A017SSA4"/>
<protein>
    <submittedName>
        <fullName evidence="1">Uncharacterized protein</fullName>
    </submittedName>
</protein>